<accession>A0A090LNK5</accession>
<evidence type="ECO:0000313" key="8">
    <source>
        <dbReference type="WormBase" id="SRAE_2000376200"/>
    </source>
</evidence>
<dbReference type="OrthoDB" id="5849824at2759"/>
<dbReference type="WormBase" id="SRAE_2000376200">
    <property type="protein sequence ID" value="SRP09975"/>
    <property type="gene ID" value="WBGene00263987"/>
</dbReference>
<comment type="similarity">
    <text evidence="2">Belongs to the nematode transthyretin-like family.</text>
</comment>
<evidence type="ECO:0000256" key="3">
    <source>
        <dbReference type="ARBA" id="ARBA00022525"/>
    </source>
</evidence>
<sequence>MIFKTLIGVIFFILIGTIHCAGIIGILQATGASGKLTCKGKPASGVLVKLYDEDDTDFDDLIDKGYTDANGEFFVQGSHKEITPIDPKINIYHKCNDWWFIPFCKKKFTIKIPNDYISQGDTPKKIYKAGTLELSGDFPGQSRDFDKLIFQYNRGINQSVGIKGRLFCNGNPAEDVLIKLWENDHFNFDDLMAQSTSNKEGYFRLHGSNTEYSSINPRITFYHYCNNSKAICARKFSIIVPKNFIFKGEFAKDFYDVGDIHLDEKKEGEVKDCFF</sequence>
<dbReference type="Gene3D" id="2.60.40.3330">
    <property type="match status" value="2"/>
</dbReference>
<gene>
    <name evidence="5 7 8" type="ORF">SRAE_2000376200</name>
</gene>
<dbReference type="GO" id="GO:0009986">
    <property type="term" value="C:cell surface"/>
    <property type="evidence" value="ECO:0007669"/>
    <property type="project" value="InterPro"/>
</dbReference>
<dbReference type="CTD" id="36381480"/>
<comment type="subcellular location">
    <subcellularLocation>
        <location evidence="1">Secreted</location>
    </subcellularLocation>
</comment>
<name>A0A090LNK5_STRRB</name>
<keyword evidence="4" id="KW-0732">Signal</keyword>
<dbReference type="RefSeq" id="XP_024508310.1">
    <property type="nucleotide sequence ID" value="XM_024654993.1"/>
</dbReference>
<organism evidence="5">
    <name type="scientific">Strongyloides ratti</name>
    <name type="common">Parasitic roundworm</name>
    <dbReference type="NCBI Taxonomy" id="34506"/>
    <lineage>
        <taxon>Eukaryota</taxon>
        <taxon>Metazoa</taxon>
        <taxon>Ecdysozoa</taxon>
        <taxon>Nematoda</taxon>
        <taxon>Chromadorea</taxon>
        <taxon>Rhabditida</taxon>
        <taxon>Tylenchina</taxon>
        <taxon>Panagrolaimomorpha</taxon>
        <taxon>Strongyloidoidea</taxon>
        <taxon>Strongyloididae</taxon>
        <taxon>Strongyloides</taxon>
    </lineage>
</organism>
<dbReference type="GO" id="GO:0005576">
    <property type="term" value="C:extracellular region"/>
    <property type="evidence" value="ECO:0007669"/>
    <property type="project" value="UniProtKB-SubCell"/>
</dbReference>
<dbReference type="PANTHER" id="PTHR21700:SF3">
    <property type="entry name" value="TRANSTHYRETIN-LIKE PROTEIN 5"/>
    <property type="match status" value="1"/>
</dbReference>
<evidence type="ECO:0000256" key="1">
    <source>
        <dbReference type="ARBA" id="ARBA00004613"/>
    </source>
</evidence>
<keyword evidence="3" id="KW-0964">Secreted</keyword>
<evidence type="ECO:0000313" key="7">
    <source>
        <dbReference type="WBParaSite" id="SRAE_2000376200.1"/>
    </source>
</evidence>
<dbReference type="OMA" id="CTIGSSM"/>
<dbReference type="InterPro" id="IPR038479">
    <property type="entry name" value="Transthyretin-like_sf"/>
</dbReference>
<dbReference type="EMBL" id="LN609529">
    <property type="protein sequence ID" value="CEF69110.1"/>
    <property type="molecule type" value="Genomic_DNA"/>
</dbReference>
<dbReference type="WBParaSite" id="SRAE_2000376200.1">
    <property type="protein sequence ID" value="SRAE_2000376200.1"/>
    <property type="gene ID" value="WBGene00263987"/>
</dbReference>
<dbReference type="InterPro" id="IPR001534">
    <property type="entry name" value="Transthyretin-like"/>
</dbReference>
<dbReference type="GeneID" id="36381480"/>
<reference evidence="5" key="2">
    <citation type="submission" date="2014-09" db="EMBL/GenBank/DDBJ databases">
        <authorList>
            <person name="Aslett A.Martin."/>
        </authorList>
    </citation>
    <scope>NUCLEOTIDE SEQUENCE</scope>
    <source>
        <strain evidence="5">ED321 Heterogonic</strain>
    </source>
</reference>
<dbReference type="Proteomes" id="UP000035682">
    <property type="component" value="Unplaced"/>
</dbReference>
<dbReference type="Pfam" id="PF01060">
    <property type="entry name" value="TTR-52"/>
    <property type="match status" value="2"/>
</dbReference>
<keyword evidence="6" id="KW-1185">Reference proteome</keyword>
<evidence type="ECO:0000256" key="2">
    <source>
        <dbReference type="ARBA" id="ARBA00010112"/>
    </source>
</evidence>
<evidence type="ECO:0000256" key="4">
    <source>
        <dbReference type="ARBA" id="ARBA00022729"/>
    </source>
</evidence>
<reference evidence="7" key="3">
    <citation type="submission" date="2020-12" db="UniProtKB">
        <authorList>
            <consortium name="WormBaseParasite"/>
        </authorList>
    </citation>
    <scope>IDENTIFICATION</scope>
</reference>
<reference evidence="6" key="1">
    <citation type="submission" date="2014-09" db="EMBL/GenBank/DDBJ databases">
        <authorList>
            <person name="Martin A.A."/>
        </authorList>
    </citation>
    <scope>NUCLEOTIDE SEQUENCE</scope>
    <source>
        <strain evidence="6">ED321</strain>
    </source>
</reference>
<protein>
    <submittedName>
        <fullName evidence="5 7">Transthyretin-like family-containing protein</fullName>
    </submittedName>
</protein>
<evidence type="ECO:0000313" key="6">
    <source>
        <dbReference type="Proteomes" id="UP000035682"/>
    </source>
</evidence>
<evidence type="ECO:0000313" key="5">
    <source>
        <dbReference type="EMBL" id="CEF69110.1"/>
    </source>
</evidence>
<dbReference type="PANTHER" id="PTHR21700">
    <property type="entry name" value="TRANSTHYRETIN-LIKE FAMILY PROTEIN-RELATED"/>
    <property type="match status" value="1"/>
</dbReference>
<proteinExistence type="inferred from homology"/>
<dbReference type="AlphaFoldDB" id="A0A090LNK5"/>